<dbReference type="RefSeq" id="WP_143381109.1">
    <property type="nucleotide sequence ID" value="NZ_CP041637.1"/>
</dbReference>
<proteinExistence type="predicted"/>
<sequence>MQSVKLESDNYKKFNVWDLKNTPLWIRNQQYKLNQLATIDKRNSGNTISKTNQKYSLLVAYDLIGTYQLENKVKVDNIKSFKEKLPLGFNIGKTINNNWDKEGENQYYSLFIVILIIFFICDILLESLKQPLAIISMIPISFIGVFLTFYLWTSYIRLDVKMREYFS</sequence>
<dbReference type="Gene3D" id="3.30.70.1440">
    <property type="entry name" value="Multidrug efflux transporter AcrB pore domain"/>
    <property type="match status" value="1"/>
</dbReference>
<dbReference type="InterPro" id="IPR001036">
    <property type="entry name" value="Acrflvin-R"/>
</dbReference>
<keyword evidence="1" id="KW-1133">Transmembrane helix</keyword>
<accession>A0A516GRT0</accession>
<name>A0A516GRT0_9FLAO</name>
<dbReference type="EMBL" id="CP041637">
    <property type="protein sequence ID" value="QDO94222.1"/>
    <property type="molecule type" value="Genomic_DNA"/>
</dbReference>
<dbReference type="PANTHER" id="PTHR32063">
    <property type="match status" value="1"/>
</dbReference>
<feature type="transmembrane region" description="Helical" evidence="1">
    <location>
        <begin position="132"/>
        <end position="152"/>
    </location>
</feature>
<dbReference type="Proteomes" id="UP000319209">
    <property type="component" value="Chromosome"/>
</dbReference>
<dbReference type="SUPFAM" id="SSF82866">
    <property type="entry name" value="Multidrug efflux transporter AcrB transmembrane domain"/>
    <property type="match status" value="1"/>
</dbReference>
<evidence type="ECO:0000256" key="1">
    <source>
        <dbReference type="SAM" id="Phobius"/>
    </source>
</evidence>
<dbReference type="KEGG" id="fop:FNB79_09630"/>
<dbReference type="AlphaFoldDB" id="A0A516GRT0"/>
<dbReference type="PANTHER" id="PTHR32063:SF0">
    <property type="entry name" value="SWARMING MOTILITY PROTEIN SWRC"/>
    <property type="match status" value="1"/>
</dbReference>
<evidence type="ECO:0000313" key="3">
    <source>
        <dbReference type="Proteomes" id="UP000319209"/>
    </source>
</evidence>
<protein>
    <submittedName>
        <fullName evidence="2">Efflux RND transporter permease subunit</fullName>
    </submittedName>
</protein>
<evidence type="ECO:0000313" key="2">
    <source>
        <dbReference type="EMBL" id="QDO94222.1"/>
    </source>
</evidence>
<dbReference type="InterPro" id="IPR027463">
    <property type="entry name" value="AcrB_DN_DC_subdom"/>
</dbReference>
<dbReference type="Gene3D" id="3.30.2090.10">
    <property type="entry name" value="Multidrug efflux transporter AcrB TolC docking domain, DN and DC subdomains"/>
    <property type="match status" value="1"/>
</dbReference>
<dbReference type="GO" id="GO:0005886">
    <property type="term" value="C:plasma membrane"/>
    <property type="evidence" value="ECO:0007669"/>
    <property type="project" value="TreeGrafter"/>
</dbReference>
<feature type="transmembrane region" description="Helical" evidence="1">
    <location>
        <begin position="107"/>
        <end position="125"/>
    </location>
</feature>
<keyword evidence="1" id="KW-0472">Membrane</keyword>
<dbReference type="Gene3D" id="1.20.1640.10">
    <property type="entry name" value="Multidrug efflux transporter AcrB transmembrane domain"/>
    <property type="match status" value="1"/>
</dbReference>
<reference evidence="2 3" key="1">
    <citation type="submission" date="2019-07" db="EMBL/GenBank/DDBJ databases">
        <title>Genome sequencing for Formosa sp. PS13.</title>
        <authorList>
            <person name="Park S.-J."/>
        </authorList>
    </citation>
    <scope>NUCLEOTIDE SEQUENCE [LARGE SCALE GENOMIC DNA]</scope>
    <source>
        <strain evidence="2 3">PS13</strain>
    </source>
</reference>
<gene>
    <name evidence="2" type="ORF">FNB79_09630</name>
</gene>
<organism evidence="2 3">
    <name type="scientific">Formosa sediminum</name>
    <dbReference type="NCBI Taxonomy" id="2594004"/>
    <lineage>
        <taxon>Bacteria</taxon>
        <taxon>Pseudomonadati</taxon>
        <taxon>Bacteroidota</taxon>
        <taxon>Flavobacteriia</taxon>
        <taxon>Flavobacteriales</taxon>
        <taxon>Flavobacteriaceae</taxon>
        <taxon>Formosa</taxon>
    </lineage>
</organism>
<dbReference type="OrthoDB" id="9809409at2"/>
<keyword evidence="1" id="KW-0812">Transmembrane</keyword>
<keyword evidence="3" id="KW-1185">Reference proteome</keyword>
<dbReference type="GO" id="GO:0042910">
    <property type="term" value="F:xenobiotic transmembrane transporter activity"/>
    <property type="evidence" value="ECO:0007669"/>
    <property type="project" value="TreeGrafter"/>
</dbReference>
<dbReference type="Pfam" id="PF00873">
    <property type="entry name" value="ACR_tran"/>
    <property type="match status" value="1"/>
</dbReference>